<dbReference type="SMART" id="SM00278">
    <property type="entry name" value="HhH1"/>
    <property type="match status" value="2"/>
</dbReference>
<dbReference type="PANTHER" id="PTHR30562:SF1">
    <property type="entry name" value="UVRABC SYSTEM PROTEIN C"/>
    <property type="match status" value="1"/>
</dbReference>
<dbReference type="RefSeq" id="WP_093584141.1">
    <property type="nucleotide sequence ID" value="NZ_FPBA01000030.1"/>
</dbReference>
<comment type="similarity">
    <text evidence="7">Belongs to the UvrC family.</text>
</comment>
<evidence type="ECO:0000259" key="10">
    <source>
        <dbReference type="PROSITE" id="PS50164"/>
    </source>
</evidence>
<dbReference type="OrthoDB" id="9804933at2"/>
<dbReference type="NCBIfam" id="TIGR00194">
    <property type="entry name" value="uvrC"/>
    <property type="match status" value="1"/>
</dbReference>
<dbReference type="InterPro" id="IPR036876">
    <property type="entry name" value="UVR_dom_sf"/>
</dbReference>
<dbReference type="Pfam" id="PF14520">
    <property type="entry name" value="HHH_5"/>
    <property type="match status" value="1"/>
</dbReference>
<proteinExistence type="inferred from homology"/>
<dbReference type="PANTHER" id="PTHR30562">
    <property type="entry name" value="UVRC/OXIDOREDUCTASE"/>
    <property type="match status" value="1"/>
</dbReference>
<dbReference type="SMART" id="SM00465">
    <property type="entry name" value="GIYc"/>
    <property type="match status" value="1"/>
</dbReference>
<dbReference type="InterPro" id="IPR003583">
    <property type="entry name" value="Hlx-hairpin-Hlx_DNA-bd_motif"/>
</dbReference>
<dbReference type="FunFam" id="3.30.420.340:FF:000003">
    <property type="entry name" value="UvrABC system protein C"/>
    <property type="match status" value="1"/>
</dbReference>
<dbReference type="Gene3D" id="3.40.1440.10">
    <property type="entry name" value="GIY-YIG endonuclease"/>
    <property type="match status" value="1"/>
</dbReference>
<name>A0A1I7D144_9ACTN</name>
<dbReference type="GO" id="GO:0003677">
    <property type="term" value="F:DNA binding"/>
    <property type="evidence" value="ECO:0007669"/>
    <property type="project" value="UniProtKB-UniRule"/>
</dbReference>
<comment type="function">
    <text evidence="7">The UvrABC repair system catalyzes the recognition and processing of DNA lesions. UvrC both incises the 5' and 3' sides of the lesion. The N-terminal half is responsible for the 3' incision and the C-terminal half is responsible for the 5' incision.</text>
</comment>
<dbReference type="Pfam" id="PF01541">
    <property type="entry name" value="GIY-YIG"/>
    <property type="match status" value="1"/>
</dbReference>
<dbReference type="GO" id="GO:0009381">
    <property type="term" value="F:excinuclease ABC activity"/>
    <property type="evidence" value="ECO:0007669"/>
    <property type="project" value="UniProtKB-UniRule"/>
</dbReference>
<evidence type="ECO:0000313" key="13">
    <source>
        <dbReference type="Proteomes" id="UP000199546"/>
    </source>
</evidence>
<evidence type="ECO:0000259" key="11">
    <source>
        <dbReference type="PROSITE" id="PS50165"/>
    </source>
</evidence>
<dbReference type="PROSITE" id="PS50151">
    <property type="entry name" value="UVR"/>
    <property type="match status" value="1"/>
</dbReference>
<dbReference type="InterPro" id="IPR035901">
    <property type="entry name" value="GIY-YIG_endonuc_sf"/>
</dbReference>
<keyword evidence="2 7" id="KW-0227">DNA damage</keyword>
<dbReference type="Pfam" id="PF02151">
    <property type="entry name" value="UVR"/>
    <property type="match status" value="1"/>
</dbReference>
<comment type="subcellular location">
    <subcellularLocation>
        <location evidence="7">Cytoplasm</location>
    </subcellularLocation>
</comment>
<dbReference type="Pfam" id="PF08459">
    <property type="entry name" value="UvrC_RNaseH_dom"/>
    <property type="match status" value="1"/>
</dbReference>
<dbReference type="Proteomes" id="UP000199546">
    <property type="component" value="Unassembled WGS sequence"/>
</dbReference>
<dbReference type="InterPro" id="IPR047296">
    <property type="entry name" value="GIY-YIG_UvrC_Cho"/>
</dbReference>
<dbReference type="Gene3D" id="1.10.150.20">
    <property type="entry name" value="5' to 3' exonuclease, C-terminal subdomain"/>
    <property type="match status" value="1"/>
</dbReference>
<comment type="subunit">
    <text evidence="7">Interacts with UvrB in an incision complex.</text>
</comment>
<dbReference type="PROSITE" id="PS50164">
    <property type="entry name" value="GIY_YIG"/>
    <property type="match status" value="1"/>
</dbReference>
<dbReference type="Pfam" id="PF22920">
    <property type="entry name" value="UvrC_RNaseH"/>
    <property type="match status" value="1"/>
</dbReference>
<sequence length="680" mass="75095">MPDPSTYRPAVGSIPESPGVYKFRDPNGRVIYVGKAKSLRQRLNSYFADVAGLHPRTRQMVTTAAAVEWTVVGTEVEALQLEYNWIKEFDPRFNVRYRDDKSYPSLAVTLNEEYPRLQVMRGPKKKGVRYFGPYAHAWAIRETLDTLTRVFPARTCSNGVFKRAGQIGRPCLLGYIGKCAAPCVGRVSADEHRQVVDDFCDFMAGRTDAMVRRLEREMAEAAEAMEYERAARLRDDLGALKRALEKQAVVLGDGTDADVVAFAQDELEAAVQVFHVRGGRVRGQRGWIIDKVEEVTTGELVEQFLLQVYGGVDDATGTTEAGEAVPREVLVPELPDDADVYEELLSELRGSRVSLRVPQRGDKRSLMETVERNAKESFARHRVKRSSDLTARSLALSELQEALELPEAPLRIECIDISHVQQTNVVASMVVFEDGLAKKSDYRRFSVHEGTDDTAAMAEVVRRRFARHLKEEADRRDEQGIAAEEGRPRRFAYPPNLLVVDGGAPQVAAAARSLDELGVVDVAVCGLAKRMEEVWLPGETDPVILPRTSEALYLLQRVRDEAHRFAITYHRQKRSVSMLVSLLDDVPGLGETRRKALMKQFGSLKRLRAASVEELTAVPGIGRRTAEAVLAAVAEPAEGQSSAEAAVDTVESTTAPSGPAERGTPRPAAGDTAEVGRVAS</sequence>
<dbReference type="InterPro" id="IPR000305">
    <property type="entry name" value="GIY-YIG_endonuc"/>
</dbReference>
<evidence type="ECO:0000256" key="5">
    <source>
        <dbReference type="ARBA" id="ARBA00023204"/>
    </source>
</evidence>
<dbReference type="Gene3D" id="4.10.860.10">
    <property type="entry name" value="UVR domain"/>
    <property type="match status" value="1"/>
</dbReference>
<reference evidence="13" key="1">
    <citation type="submission" date="2016-10" db="EMBL/GenBank/DDBJ databases">
        <authorList>
            <person name="Varghese N."/>
            <person name="Submissions S."/>
        </authorList>
    </citation>
    <scope>NUCLEOTIDE SEQUENCE [LARGE SCALE GENOMIC DNA]</scope>
    <source>
        <strain evidence="13">DSM 46136</strain>
    </source>
</reference>
<dbReference type="GO" id="GO:0009432">
    <property type="term" value="P:SOS response"/>
    <property type="evidence" value="ECO:0007669"/>
    <property type="project" value="UniProtKB-UniRule"/>
</dbReference>
<dbReference type="SUPFAM" id="SSF82771">
    <property type="entry name" value="GIY-YIG endonuclease"/>
    <property type="match status" value="1"/>
</dbReference>
<dbReference type="CDD" id="cd10434">
    <property type="entry name" value="GIY-YIG_UvrC_Cho"/>
    <property type="match status" value="1"/>
</dbReference>
<dbReference type="FunFam" id="3.40.1440.10:FF:000001">
    <property type="entry name" value="UvrABC system protein C"/>
    <property type="match status" value="1"/>
</dbReference>
<feature type="domain" description="GIY-YIG" evidence="10">
    <location>
        <begin position="16"/>
        <end position="95"/>
    </location>
</feature>
<dbReference type="SUPFAM" id="SSF47781">
    <property type="entry name" value="RuvA domain 2-like"/>
    <property type="match status" value="1"/>
</dbReference>
<dbReference type="EMBL" id="FPBA01000030">
    <property type="protein sequence ID" value="SFU05389.1"/>
    <property type="molecule type" value="Genomic_DNA"/>
</dbReference>
<dbReference type="STRING" id="1296565.SAMN05660657_05146"/>
<dbReference type="HAMAP" id="MF_00203">
    <property type="entry name" value="UvrC"/>
    <property type="match status" value="1"/>
</dbReference>
<feature type="domain" description="UVR" evidence="9">
    <location>
        <begin position="208"/>
        <end position="243"/>
    </location>
</feature>
<dbReference type="Gene3D" id="3.30.420.340">
    <property type="entry name" value="UvrC, RNAse H endonuclease domain"/>
    <property type="match status" value="1"/>
</dbReference>
<keyword evidence="4 7" id="KW-0267">Excision nuclease</keyword>
<dbReference type="InterPro" id="IPR001162">
    <property type="entry name" value="UvrC_RNase_H_dom"/>
</dbReference>
<gene>
    <name evidence="7" type="primary">uvrC</name>
    <name evidence="12" type="ORF">SAMN05660657_05146</name>
</gene>
<keyword evidence="6 7" id="KW-0742">SOS response</keyword>
<dbReference type="SUPFAM" id="SSF46600">
    <property type="entry name" value="C-terminal UvrC-binding domain of UvrB"/>
    <property type="match status" value="1"/>
</dbReference>
<evidence type="ECO:0000256" key="3">
    <source>
        <dbReference type="ARBA" id="ARBA00022769"/>
    </source>
</evidence>
<dbReference type="NCBIfam" id="NF001824">
    <property type="entry name" value="PRK00558.1-5"/>
    <property type="match status" value="1"/>
</dbReference>
<dbReference type="GO" id="GO:0006289">
    <property type="term" value="P:nucleotide-excision repair"/>
    <property type="evidence" value="ECO:0007669"/>
    <property type="project" value="UniProtKB-UniRule"/>
</dbReference>
<evidence type="ECO:0000256" key="7">
    <source>
        <dbReference type="HAMAP-Rule" id="MF_00203"/>
    </source>
</evidence>
<keyword evidence="13" id="KW-1185">Reference proteome</keyword>
<evidence type="ECO:0000256" key="6">
    <source>
        <dbReference type="ARBA" id="ARBA00023236"/>
    </source>
</evidence>
<dbReference type="InterPro" id="IPR001943">
    <property type="entry name" value="UVR_dom"/>
</dbReference>
<keyword evidence="3 7" id="KW-0228">DNA excision</keyword>
<evidence type="ECO:0000256" key="1">
    <source>
        <dbReference type="ARBA" id="ARBA00022490"/>
    </source>
</evidence>
<dbReference type="InterPro" id="IPR004791">
    <property type="entry name" value="UvrC"/>
</dbReference>
<evidence type="ECO:0000256" key="2">
    <source>
        <dbReference type="ARBA" id="ARBA00022763"/>
    </source>
</evidence>
<keyword evidence="1 7" id="KW-0963">Cytoplasm</keyword>
<dbReference type="GO" id="GO:0005737">
    <property type="term" value="C:cytoplasm"/>
    <property type="evidence" value="ECO:0007669"/>
    <property type="project" value="UniProtKB-SubCell"/>
</dbReference>
<organism evidence="12 13">
    <name type="scientific">Geodermatophilus amargosae</name>
    <dbReference type="NCBI Taxonomy" id="1296565"/>
    <lineage>
        <taxon>Bacteria</taxon>
        <taxon>Bacillati</taxon>
        <taxon>Actinomycetota</taxon>
        <taxon>Actinomycetes</taxon>
        <taxon>Geodermatophilales</taxon>
        <taxon>Geodermatophilaceae</taxon>
        <taxon>Geodermatophilus</taxon>
    </lineage>
</organism>
<dbReference type="InterPro" id="IPR050066">
    <property type="entry name" value="UvrABC_protein_C"/>
</dbReference>
<dbReference type="GO" id="GO:0009380">
    <property type="term" value="C:excinuclease repair complex"/>
    <property type="evidence" value="ECO:0007669"/>
    <property type="project" value="InterPro"/>
</dbReference>
<keyword evidence="5 7" id="KW-0234">DNA repair</keyword>
<dbReference type="AlphaFoldDB" id="A0A1I7D144"/>
<evidence type="ECO:0000313" key="12">
    <source>
        <dbReference type="EMBL" id="SFU05389.1"/>
    </source>
</evidence>
<accession>A0A1I7D144</accession>
<dbReference type="InterPro" id="IPR038476">
    <property type="entry name" value="UvrC_RNase_H_dom_sf"/>
</dbReference>
<feature type="region of interest" description="Disordered" evidence="8">
    <location>
        <begin position="636"/>
        <end position="680"/>
    </location>
</feature>
<evidence type="ECO:0000259" key="9">
    <source>
        <dbReference type="PROSITE" id="PS50151"/>
    </source>
</evidence>
<evidence type="ECO:0000256" key="8">
    <source>
        <dbReference type="SAM" id="MobiDB-lite"/>
    </source>
</evidence>
<evidence type="ECO:0000256" key="4">
    <source>
        <dbReference type="ARBA" id="ARBA00022881"/>
    </source>
</evidence>
<dbReference type="PROSITE" id="PS50165">
    <property type="entry name" value="UVRC"/>
    <property type="match status" value="1"/>
</dbReference>
<protein>
    <recommendedName>
        <fullName evidence="7">UvrABC system protein C</fullName>
        <shortName evidence="7">Protein UvrC</shortName>
    </recommendedName>
    <alternativeName>
        <fullName evidence="7">Excinuclease ABC subunit C</fullName>
    </alternativeName>
</protein>
<dbReference type="InterPro" id="IPR010994">
    <property type="entry name" value="RuvA_2-like"/>
</dbReference>
<feature type="domain" description="UvrC family homology region profile" evidence="11">
    <location>
        <begin position="259"/>
        <end position="510"/>
    </location>
</feature>